<comment type="caution">
    <text evidence="2">The sequence shown here is derived from an EMBL/GenBank/DDBJ whole genome shotgun (WGS) entry which is preliminary data.</text>
</comment>
<accession>A0A5C4JTM1</accession>
<reference evidence="2 3" key="2">
    <citation type="submission" date="2019-06" db="EMBL/GenBank/DDBJ databases">
        <title>Martelella lutilitoris sp. nov., isolated from a tidal mudflat.</title>
        <authorList>
            <person name="Kim Y.-J."/>
        </authorList>
    </citation>
    <scope>NUCLEOTIDE SEQUENCE [LARGE SCALE GENOMIC DNA]</scope>
    <source>
        <strain evidence="2 3">GH2-6</strain>
    </source>
</reference>
<keyword evidence="3" id="KW-1185">Reference proteome</keyword>
<evidence type="ECO:0000313" key="3">
    <source>
        <dbReference type="Proteomes" id="UP000307874"/>
    </source>
</evidence>
<reference evidence="2 3" key="1">
    <citation type="submission" date="2019-05" db="EMBL/GenBank/DDBJ databases">
        <authorList>
            <person name="Lee S.D."/>
        </authorList>
    </citation>
    <scope>NUCLEOTIDE SEQUENCE [LARGE SCALE GENOMIC DNA]</scope>
    <source>
        <strain evidence="2 3">GH2-6</strain>
    </source>
</reference>
<dbReference type="OrthoDB" id="9787068at2"/>
<feature type="domain" description="Xylose isomerase-like TIM barrel" evidence="1">
    <location>
        <begin position="28"/>
        <end position="260"/>
    </location>
</feature>
<dbReference type="Gene3D" id="3.20.20.150">
    <property type="entry name" value="Divalent-metal-dependent TIM barrel enzymes"/>
    <property type="match status" value="1"/>
</dbReference>
<gene>
    <name evidence="2" type="ORF">FF124_06405</name>
</gene>
<dbReference type="AlphaFoldDB" id="A0A5C4JTM1"/>
<keyword evidence="2" id="KW-0413">Isomerase</keyword>
<name>A0A5C4JTM1_9HYPH</name>
<evidence type="ECO:0000313" key="2">
    <source>
        <dbReference type="EMBL" id="TNB48753.1"/>
    </source>
</evidence>
<evidence type="ECO:0000259" key="1">
    <source>
        <dbReference type="Pfam" id="PF01261"/>
    </source>
</evidence>
<dbReference type="InterPro" id="IPR050312">
    <property type="entry name" value="IolE/XylAMocC-like"/>
</dbReference>
<dbReference type="Pfam" id="PF01261">
    <property type="entry name" value="AP_endonuc_2"/>
    <property type="match status" value="1"/>
</dbReference>
<proteinExistence type="predicted"/>
<dbReference type="Proteomes" id="UP000307874">
    <property type="component" value="Unassembled WGS sequence"/>
</dbReference>
<dbReference type="RefSeq" id="WP_138747657.1">
    <property type="nucleotide sequence ID" value="NZ_VCLB01000003.1"/>
</dbReference>
<dbReference type="GO" id="GO:0016853">
    <property type="term" value="F:isomerase activity"/>
    <property type="evidence" value="ECO:0007669"/>
    <property type="project" value="UniProtKB-KW"/>
</dbReference>
<dbReference type="EMBL" id="VCLB01000003">
    <property type="protein sequence ID" value="TNB48753.1"/>
    <property type="molecule type" value="Genomic_DNA"/>
</dbReference>
<protein>
    <submittedName>
        <fullName evidence="2">Sugar phosphate isomerase/epimerase</fullName>
    </submittedName>
</protein>
<dbReference type="InterPro" id="IPR013022">
    <property type="entry name" value="Xyl_isomerase-like_TIM-brl"/>
</dbReference>
<organism evidence="2 3">
    <name type="scientific">Martelella lutilitoris</name>
    <dbReference type="NCBI Taxonomy" id="2583532"/>
    <lineage>
        <taxon>Bacteria</taxon>
        <taxon>Pseudomonadati</taxon>
        <taxon>Pseudomonadota</taxon>
        <taxon>Alphaproteobacteria</taxon>
        <taxon>Hyphomicrobiales</taxon>
        <taxon>Aurantimonadaceae</taxon>
        <taxon>Martelella</taxon>
    </lineage>
</organism>
<dbReference type="SUPFAM" id="SSF51658">
    <property type="entry name" value="Xylose isomerase-like"/>
    <property type="match status" value="1"/>
</dbReference>
<dbReference type="PANTHER" id="PTHR12110:SF52">
    <property type="entry name" value="XYLOSE ISOMERASE"/>
    <property type="match status" value="1"/>
</dbReference>
<dbReference type="InterPro" id="IPR036237">
    <property type="entry name" value="Xyl_isomerase-like_sf"/>
</dbReference>
<sequence length="275" mass="29628">MDVITPERLSLNTATTRAQWTLDKAIDGAARHGFGGVSPWRDQLQALGVEKAARQISEAGLAVSGLCRGGWYTAEGALTQTVIDDNRRAVDEAAAIGAACLVMVVGGLAPRSRDLEGARAMIEEGLATTLDYAKTAGVKIAIEPLHPMYAADRAAVNTMAQALDICDRLGDGIGLAADVYHIWWDPDVKAQIARAGKERLLAFHLCDWLVPTTDMLNDRGMMGDGVIDIPDLRQAVEAEGFAGLNEVEIFSAENWWKRDPDDVLETIIARAAGWC</sequence>
<dbReference type="PANTHER" id="PTHR12110">
    <property type="entry name" value="HYDROXYPYRUVATE ISOMERASE"/>
    <property type="match status" value="1"/>
</dbReference>